<keyword evidence="6" id="KW-1185">Reference proteome</keyword>
<proteinExistence type="inferred from homology"/>
<dbReference type="RefSeq" id="WP_091729756.1">
    <property type="nucleotide sequence ID" value="NZ_FNQE01000016.1"/>
</dbReference>
<comment type="caution">
    <text evidence="3">Lacks conserved residue(s) required for the propagation of feature annotation.</text>
</comment>
<dbReference type="NCBIfam" id="NF006157">
    <property type="entry name" value="PRK08300.1"/>
    <property type="match status" value="1"/>
</dbReference>
<keyword evidence="3" id="KW-0560">Oxidoreductase</keyword>
<keyword evidence="3" id="KW-0058">Aromatic hydrocarbons catabolism</keyword>
<dbReference type="SMART" id="SM00859">
    <property type="entry name" value="Semialdhyde_dh"/>
    <property type="match status" value="1"/>
</dbReference>
<dbReference type="CDD" id="cd23933">
    <property type="entry name" value="ALDH_C"/>
    <property type="match status" value="1"/>
</dbReference>
<feature type="domain" description="Semialdehyde dehydrogenase NAD-binding" evidence="4">
    <location>
        <begin position="6"/>
        <end position="119"/>
    </location>
</feature>
<name>A0A1H3PV10_9FIRM</name>
<dbReference type="HAMAP" id="MF_01657">
    <property type="entry name" value="Ac_ald_DH_ac"/>
    <property type="match status" value="1"/>
</dbReference>
<keyword evidence="2 3" id="KW-0520">NAD</keyword>
<evidence type="ECO:0000256" key="2">
    <source>
        <dbReference type="ARBA" id="ARBA00023027"/>
    </source>
</evidence>
<accession>A0A1H3PV10</accession>
<dbReference type="GO" id="GO:0051287">
    <property type="term" value="F:NAD binding"/>
    <property type="evidence" value="ECO:0007669"/>
    <property type="project" value="UniProtKB-UniRule"/>
</dbReference>
<protein>
    <recommendedName>
        <fullName evidence="3">Acetaldehyde dehydrogenase</fullName>
        <ecNumber evidence="3">1.2.1.10</ecNumber>
    </recommendedName>
    <alternativeName>
        <fullName evidence="3">Acetaldehyde dehydrogenase [acetylating]</fullName>
    </alternativeName>
</protein>
<evidence type="ECO:0000313" key="6">
    <source>
        <dbReference type="Proteomes" id="UP000198625"/>
    </source>
</evidence>
<organism evidence="5 6">
    <name type="scientific">Proteiniborus ethanoligenes</name>
    <dbReference type="NCBI Taxonomy" id="415015"/>
    <lineage>
        <taxon>Bacteria</taxon>
        <taxon>Bacillati</taxon>
        <taxon>Bacillota</taxon>
        <taxon>Clostridia</taxon>
        <taxon>Eubacteriales</taxon>
        <taxon>Proteiniborus</taxon>
    </lineage>
</organism>
<evidence type="ECO:0000313" key="5">
    <source>
        <dbReference type="EMBL" id="SDZ04781.1"/>
    </source>
</evidence>
<sequence>MSQKVKVAIIGPGNIGTDLMYKVQRSSVLEMSAMIGIMESEGINRARNLGIPTSIEGIKFIEDNPDIADIVIDATTAKAHSEIHGPILEKLGKIAIDLTPAAIGKIVSPMVNMEDALKVKNVNLITCGGQATTPIIYTIGKHVGIEYAEVVTAVASKSAGPGTRNNIDEYTRTTARAIELLTNSDRAKVLTIFNPAIPEVPMRNTIFCIPKEEYDIEEIAKAVEEMVKSIQEYVPGYTLTLRPTVDKGIITTIVTIEGQGDFLPPYAGNLDIETASAVKIAELYAKNILKNN</sequence>
<dbReference type="Proteomes" id="UP000198625">
    <property type="component" value="Unassembled WGS sequence"/>
</dbReference>
<dbReference type="GO" id="GO:0008774">
    <property type="term" value="F:acetaldehyde dehydrogenase (acetylating) activity"/>
    <property type="evidence" value="ECO:0007669"/>
    <property type="project" value="UniProtKB-UniRule"/>
</dbReference>
<reference evidence="5 6" key="1">
    <citation type="submission" date="2016-10" db="EMBL/GenBank/DDBJ databases">
        <authorList>
            <person name="de Groot N.N."/>
        </authorList>
    </citation>
    <scope>NUCLEOTIDE SEQUENCE [LARGE SCALE GENOMIC DNA]</scope>
    <source>
        <strain evidence="5 6">DSM 21650</strain>
    </source>
</reference>
<dbReference type="OrthoDB" id="9783105at2"/>
<dbReference type="PIRSF" id="PIRSF015689">
    <property type="entry name" value="Actaldh_dh_actl"/>
    <property type="match status" value="1"/>
</dbReference>
<dbReference type="SUPFAM" id="SSF55347">
    <property type="entry name" value="Glyceraldehyde-3-phosphate dehydrogenase-like, C-terminal domain"/>
    <property type="match status" value="1"/>
</dbReference>
<dbReference type="EMBL" id="FNQE01000016">
    <property type="protein sequence ID" value="SDZ04781.1"/>
    <property type="molecule type" value="Genomic_DNA"/>
</dbReference>
<evidence type="ECO:0000259" key="4">
    <source>
        <dbReference type="SMART" id="SM00859"/>
    </source>
</evidence>
<feature type="binding site" evidence="3">
    <location>
        <position position="269"/>
    </location>
    <ligand>
        <name>NAD(+)</name>
        <dbReference type="ChEBI" id="CHEBI:57540"/>
    </ligand>
</feature>
<gene>
    <name evidence="5" type="ORF">SAMN05660462_01660</name>
</gene>
<dbReference type="InterPro" id="IPR000534">
    <property type="entry name" value="Semialdehyde_DH_NAD-bd"/>
</dbReference>
<dbReference type="NCBIfam" id="TIGR03215">
    <property type="entry name" value="ac_ald_DH_ac"/>
    <property type="match status" value="1"/>
</dbReference>
<dbReference type="AlphaFoldDB" id="A0A1H3PV10"/>
<feature type="binding site" evidence="3">
    <location>
        <begin position="158"/>
        <end position="166"/>
    </location>
    <ligand>
        <name>NAD(+)</name>
        <dbReference type="ChEBI" id="CHEBI:57540"/>
    </ligand>
</feature>
<dbReference type="STRING" id="415015.SAMN05660462_01660"/>
<dbReference type="SUPFAM" id="SSF51735">
    <property type="entry name" value="NAD(P)-binding Rossmann-fold domains"/>
    <property type="match status" value="1"/>
</dbReference>
<dbReference type="Gene3D" id="3.40.50.720">
    <property type="entry name" value="NAD(P)-binding Rossmann-like Domain"/>
    <property type="match status" value="1"/>
</dbReference>
<dbReference type="Gene3D" id="3.30.360.10">
    <property type="entry name" value="Dihydrodipicolinate Reductase, domain 2"/>
    <property type="match status" value="1"/>
</dbReference>
<feature type="active site" description="Acyl-thioester intermediate" evidence="3">
    <location>
        <position position="127"/>
    </location>
</feature>
<dbReference type="Pfam" id="PF09290">
    <property type="entry name" value="AcetDehyd-dimer"/>
    <property type="match status" value="1"/>
</dbReference>
<dbReference type="InterPro" id="IPR015426">
    <property type="entry name" value="Acetylaldehyde_DH_C"/>
</dbReference>
<evidence type="ECO:0000256" key="3">
    <source>
        <dbReference type="HAMAP-Rule" id="MF_01657"/>
    </source>
</evidence>
<comment type="similarity">
    <text evidence="1 3">Belongs to the acetaldehyde dehydrogenase family.</text>
</comment>
<comment type="catalytic activity">
    <reaction evidence="3">
        <text>acetaldehyde + NAD(+) + CoA = acetyl-CoA + NADH + H(+)</text>
        <dbReference type="Rhea" id="RHEA:23288"/>
        <dbReference type="ChEBI" id="CHEBI:15343"/>
        <dbReference type="ChEBI" id="CHEBI:15378"/>
        <dbReference type="ChEBI" id="CHEBI:57287"/>
        <dbReference type="ChEBI" id="CHEBI:57288"/>
        <dbReference type="ChEBI" id="CHEBI:57540"/>
        <dbReference type="ChEBI" id="CHEBI:57945"/>
        <dbReference type="EC" id="1.2.1.10"/>
    </reaction>
</comment>
<evidence type="ECO:0000256" key="1">
    <source>
        <dbReference type="ARBA" id="ARBA00009244"/>
    </source>
</evidence>
<dbReference type="InterPro" id="IPR003361">
    <property type="entry name" value="Acetaldehyde_dehydrogenase"/>
</dbReference>
<dbReference type="InterPro" id="IPR036291">
    <property type="entry name" value="NAD(P)-bd_dom_sf"/>
</dbReference>
<dbReference type="EC" id="1.2.1.10" evidence="3"/>